<proteinExistence type="predicted"/>
<dbReference type="EMBL" id="MVBM01000006">
    <property type="protein sequence ID" value="OOK70382.1"/>
    <property type="molecule type" value="Genomic_DNA"/>
</dbReference>
<organism evidence="2 3">
    <name type="scientific">Mycobacterium kansasii</name>
    <dbReference type="NCBI Taxonomy" id="1768"/>
    <lineage>
        <taxon>Bacteria</taxon>
        <taxon>Bacillati</taxon>
        <taxon>Actinomycetota</taxon>
        <taxon>Actinomycetes</taxon>
        <taxon>Mycobacteriales</taxon>
        <taxon>Mycobacteriaceae</taxon>
        <taxon>Mycobacterium</taxon>
    </lineage>
</organism>
<dbReference type="AlphaFoldDB" id="A0A1V3X6Z1"/>
<reference evidence="3 4" key="1">
    <citation type="submission" date="2017-02" db="EMBL/GenBank/DDBJ databases">
        <title>Complete genome sequences of Mycobacterium kansasii strains isolated from rhesus macaques.</title>
        <authorList>
            <person name="Panda A."/>
            <person name="Nagaraj S."/>
            <person name="Zhao X."/>
            <person name="Tettelin H."/>
            <person name="Detolla L.J."/>
        </authorList>
    </citation>
    <scope>NUCLEOTIDE SEQUENCE [LARGE SCALE GENOMIC DNA]</scope>
    <source>
        <strain evidence="2 3">11-3469</strain>
        <strain evidence="1 4">11-3813</strain>
    </source>
</reference>
<dbReference type="Proteomes" id="UP000188532">
    <property type="component" value="Unassembled WGS sequence"/>
</dbReference>
<dbReference type="Proteomes" id="UP000189229">
    <property type="component" value="Unassembled WGS sequence"/>
</dbReference>
<dbReference type="EMBL" id="MVBN01000004">
    <property type="protein sequence ID" value="OOK75014.1"/>
    <property type="molecule type" value="Genomic_DNA"/>
</dbReference>
<evidence type="ECO:0000313" key="2">
    <source>
        <dbReference type="EMBL" id="OOK75014.1"/>
    </source>
</evidence>
<protein>
    <submittedName>
        <fullName evidence="2">Uncharacterized protein</fullName>
    </submittedName>
</protein>
<evidence type="ECO:0000313" key="3">
    <source>
        <dbReference type="Proteomes" id="UP000188532"/>
    </source>
</evidence>
<sequence length="38" mass="4200">MLTGQCQALVTISPWPMTADPYHLAALDRRLETEATTP</sequence>
<name>A0A1V3X6Z1_MYCKA</name>
<comment type="caution">
    <text evidence="2">The sequence shown here is derived from an EMBL/GenBank/DDBJ whole genome shotgun (WGS) entry which is preliminary data.</text>
</comment>
<gene>
    <name evidence="2" type="ORF">BZL29_4315</name>
    <name evidence="1" type="ORF">BZL30_6281</name>
</gene>
<accession>A0A1V3X6Z1</accession>
<evidence type="ECO:0000313" key="4">
    <source>
        <dbReference type="Proteomes" id="UP000189229"/>
    </source>
</evidence>
<evidence type="ECO:0000313" key="1">
    <source>
        <dbReference type="EMBL" id="OOK70382.1"/>
    </source>
</evidence>